<dbReference type="Gene3D" id="3.40.190.10">
    <property type="entry name" value="Periplasmic binding protein-like II"/>
    <property type="match status" value="1"/>
</dbReference>
<dbReference type="Gene3D" id="3.10.105.10">
    <property type="entry name" value="Dipeptide-binding Protein, Domain 3"/>
    <property type="match status" value="1"/>
</dbReference>
<dbReference type="GO" id="GO:0015226">
    <property type="term" value="F:carnitine transmembrane transporter activity"/>
    <property type="evidence" value="ECO:0007669"/>
    <property type="project" value="TreeGrafter"/>
</dbReference>
<name>A0A268NX09_SHOCL</name>
<dbReference type="PROSITE" id="PS51257">
    <property type="entry name" value="PROKAR_LIPOPROTEIN"/>
    <property type="match status" value="1"/>
</dbReference>
<dbReference type="GO" id="GO:0031460">
    <property type="term" value="P:glycine betaine transport"/>
    <property type="evidence" value="ECO:0007669"/>
    <property type="project" value="TreeGrafter"/>
</dbReference>
<dbReference type="RefSeq" id="WP_011245837.1">
    <property type="nucleotide sequence ID" value="NZ_BOQQ01000009.1"/>
</dbReference>
<dbReference type="InterPro" id="IPR007210">
    <property type="entry name" value="ABC_Gly_betaine_transp_sub-bd"/>
</dbReference>
<evidence type="ECO:0000256" key="1">
    <source>
        <dbReference type="ARBA" id="ARBA00004236"/>
    </source>
</evidence>
<gene>
    <name evidence="6" type="ORF">CHH72_15960</name>
</gene>
<dbReference type="Pfam" id="PF04069">
    <property type="entry name" value="OpuAC"/>
    <property type="match status" value="1"/>
</dbReference>
<evidence type="ECO:0000259" key="5">
    <source>
        <dbReference type="Pfam" id="PF04069"/>
    </source>
</evidence>
<dbReference type="PANTHER" id="PTHR47737:SF1">
    <property type="entry name" value="GLYCINE BETAINE_PROLINE BETAINE TRANSPORT SYSTEM PERMEASE PROTEIN PROW"/>
    <property type="match status" value="1"/>
</dbReference>
<dbReference type="CDD" id="cd13639">
    <property type="entry name" value="PBP2_OpuAC_like"/>
    <property type="match status" value="1"/>
</dbReference>
<evidence type="ECO:0000256" key="3">
    <source>
        <dbReference type="ARBA" id="ARBA00022475"/>
    </source>
</evidence>
<feature type="domain" description="ABC-type glycine betaine transport system substrate-binding" evidence="5">
    <location>
        <begin position="28"/>
        <end position="269"/>
    </location>
</feature>
<accession>A0A268NX09</accession>
<dbReference type="PANTHER" id="PTHR47737">
    <property type="entry name" value="GLYCINE BETAINE/PROLINE BETAINE TRANSPORT SYSTEM PERMEASE PROTEIN PROW"/>
    <property type="match status" value="1"/>
</dbReference>
<sequence>MKTIRLLAFLLLALPMMSACGAQGEEAKEIELVYVVWDSEIASNHVVKIALEQAGYDVTLTSVEQGIMWSSVADGSADAHVAGWLPEDMKVHYEQHKDDIIDLGANLEGAQTGLAVPTYMEIDSIEELSADVVSTITGIDAGAGVMMTTEEALREYGMDDVTLSASSDAIMTAELGNRYAAQEPIVITAWQPHWKFNSYDLKFLEDSKGIYEANGEIRTIVRAGLAEEKPEAYRILDQFYWTADDMNEVMLYMAKDGMEPEEAAEKWVNANQDKVDEWLKGV</sequence>
<evidence type="ECO:0000256" key="2">
    <source>
        <dbReference type="ARBA" id="ARBA00022448"/>
    </source>
</evidence>
<dbReference type="Gene3D" id="3.40.190.100">
    <property type="entry name" value="Glycine betaine-binding periplasmic protein, domain 2"/>
    <property type="match status" value="1"/>
</dbReference>
<evidence type="ECO:0000313" key="6">
    <source>
        <dbReference type="EMBL" id="PAE87958.1"/>
    </source>
</evidence>
<keyword evidence="3" id="KW-1003">Cell membrane</keyword>
<dbReference type="EMBL" id="NPCC01000025">
    <property type="protein sequence ID" value="PAE87958.1"/>
    <property type="molecule type" value="Genomic_DNA"/>
</dbReference>
<keyword evidence="4" id="KW-0472">Membrane</keyword>
<dbReference type="SUPFAM" id="SSF53850">
    <property type="entry name" value="Periplasmic binding protein-like II"/>
    <property type="match status" value="1"/>
</dbReference>
<keyword evidence="2" id="KW-0813">Transport</keyword>
<reference evidence="6 7" key="1">
    <citation type="submission" date="2017-07" db="EMBL/GenBank/DDBJ databases">
        <title>Isolation and whole genome analysis of endospore-forming bacteria from heroin.</title>
        <authorList>
            <person name="Kalinowski J."/>
            <person name="Ahrens B."/>
            <person name="Al-Dilaimi A."/>
            <person name="Winkler A."/>
            <person name="Wibberg D."/>
            <person name="Schleenbecker U."/>
            <person name="Ruckert C."/>
            <person name="Wolfel R."/>
            <person name="Grass G."/>
        </authorList>
    </citation>
    <scope>NUCLEOTIDE SEQUENCE [LARGE SCALE GENOMIC DNA]</scope>
    <source>
        <strain evidence="6 7">7539</strain>
    </source>
</reference>
<dbReference type="GO" id="GO:0005275">
    <property type="term" value="F:amine transmembrane transporter activity"/>
    <property type="evidence" value="ECO:0007669"/>
    <property type="project" value="TreeGrafter"/>
</dbReference>
<comment type="subcellular location">
    <subcellularLocation>
        <location evidence="1">Cell membrane</location>
    </subcellularLocation>
</comment>
<comment type="caution">
    <text evidence="6">The sequence shown here is derived from an EMBL/GenBank/DDBJ whole genome shotgun (WGS) entry which is preliminary data.</text>
</comment>
<dbReference type="AlphaFoldDB" id="A0A268NX09"/>
<dbReference type="GO" id="GO:0043190">
    <property type="term" value="C:ATP-binding cassette (ABC) transporter complex"/>
    <property type="evidence" value="ECO:0007669"/>
    <property type="project" value="InterPro"/>
</dbReference>
<evidence type="ECO:0000256" key="4">
    <source>
        <dbReference type="ARBA" id="ARBA00023136"/>
    </source>
</evidence>
<dbReference type="OMA" id="PGKEYRN"/>
<protein>
    <submittedName>
        <fullName evidence="6">Glycine/betaine ABC transporter</fullName>
    </submittedName>
</protein>
<proteinExistence type="predicted"/>
<organism evidence="6 7">
    <name type="scientific">Shouchella clausii</name>
    <name type="common">Alkalihalobacillus clausii</name>
    <dbReference type="NCBI Taxonomy" id="79880"/>
    <lineage>
        <taxon>Bacteria</taxon>
        <taxon>Bacillati</taxon>
        <taxon>Bacillota</taxon>
        <taxon>Bacilli</taxon>
        <taxon>Bacillales</taxon>
        <taxon>Bacillaceae</taxon>
        <taxon>Shouchella</taxon>
    </lineage>
</organism>
<evidence type="ECO:0000313" key="7">
    <source>
        <dbReference type="Proteomes" id="UP000216207"/>
    </source>
</evidence>
<dbReference type="GO" id="GO:0015871">
    <property type="term" value="P:choline transport"/>
    <property type="evidence" value="ECO:0007669"/>
    <property type="project" value="TreeGrafter"/>
</dbReference>
<dbReference type="Proteomes" id="UP000216207">
    <property type="component" value="Unassembled WGS sequence"/>
</dbReference>